<evidence type="ECO:0000313" key="5">
    <source>
        <dbReference type="Proteomes" id="UP000241890"/>
    </source>
</evidence>
<feature type="transmembrane region" description="Helical" evidence="2">
    <location>
        <begin position="341"/>
        <end position="359"/>
    </location>
</feature>
<dbReference type="InterPro" id="IPR052994">
    <property type="entry name" value="Tiny_macrocysts_regulators"/>
</dbReference>
<feature type="transmembrane region" description="Helical" evidence="2">
    <location>
        <begin position="1219"/>
        <end position="1246"/>
    </location>
</feature>
<feature type="transmembrane region" description="Helical" evidence="2">
    <location>
        <begin position="272"/>
        <end position="291"/>
    </location>
</feature>
<gene>
    <name evidence="4" type="ORF">FCC1311_060562</name>
</gene>
<dbReference type="PANTHER" id="PTHR31600:SF2">
    <property type="entry name" value="GAMETE ENRICHED GENE 10 PROTEIN-RELATED"/>
    <property type="match status" value="1"/>
</dbReference>
<keyword evidence="2" id="KW-0472">Membrane</keyword>
<comment type="caution">
    <text evidence="4">The sequence shown here is derived from an EMBL/GenBank/DDBJ whole genome shotgun (WGS) entry which is preliminary data.</text>
</comment>
<dbReference type="Proteomes" id="UP000241890">
    <property type="component" value="Unassembled WGS sequence"/>
</dbReference>
<reference evidence="4 5" key="1">
    <citation type="submission" date="2017-12" db="EMBL/GenBank/DDBJ databases">
        <title>Sequencing, de novo assembly and annotation of complete genome of a new Thraustochytrid species, strain FCC1311.</title>
        <authorList>
            <person name="Sedici K."/>
            <person name="Godart F."/>
            <person name="Aiese Cigliano R."/>
            <person name="Sanseverino W."/>
            <person name="Barakat M."/>
            <person name="Ortet P."/>
            <person name="Marechal E."/>
            <person name="Cagnac O."/>
            <person name="Amato A."/>
        </authorList>
    </citation>
    <scope>NUCLEOTIDE SEQUENCE [LARGE SCALE GENOMIC DNA]</scope>
</reference>
<feature type="transmembrane region" description="Helical" evidence="2">
    <location>
        <begin position="127"/>
        <end position="148"/>
    </location>
</feature>
<name>A0A2R5GFZ5_9STRA</name>
<keyword evidence="5" id="KW-1185">Reference proteome</keyword>
<keyword evidence="2" id="KW-0812">Transmembrane</keyword>
<protein>
    <recommendedName>
        <fullName evidence="3">TmcB/TmcC TPR repeats domain-containing protein</fullName>
    </recommendedName>
</protein>
<feature type="transmembrane region" description="Helical" evidence="2">
    <location>
        <begin position="303"/>
        <end position="321"/>
    </location>
</feature>
<dbReference type="EMBL" id="BEYU01000067">
    <property type="protein sequence ID" value="GBG29836.1"/>
    <property type="molecule type" value="Genomic_DNA"/>
</dbReference>
<evidence type="ECO:0000256" key="2">
    <source>
        <dbReference type="SAM" id="Phobius"/>
    </source>
</evidence>
<feature type="transmembrane region" description="Helical" evidence="2">
    <location>
        <begin position="1543"/>
        <end position="1564"/>
    </location>
</feature>
<evidence type="ECO:0000313" key="4">
    <source>
        <dbReference type="EMBL" id="GBG29836.1"/>
    </source>
</evidence>
<organism evidence="4 5">
    <name type="scientific">Hondaea fermentalgiana</name>
    <dbReference type="NCBI Taxonomy" id="2315210"/>
    <lineage>
        <taxon>Eukaryota</taxon>
        <taxon>Sar</taxon>
        <taxon>Stramenopiles</taxon>
        <taxon>Bigyra</taxon>
        <taxon>Labyrinthulomycetes</taxon>
        <taxon>Thraustochytrida</taxon>
        <taxon>Thraustochytriidae</taxon>
        <taxon>Hondaea</taxon>
    </lineage>
</organism>
<dbReference type="Pfam" id="PF25474">
    <property type="entry name" value="TPR_TmcB"/>
    <property type="match status" value="1"/>
</dbReference>
<feature type="compositionally biased region" description="Low complexity" evidence="1">
    <location>
        <begin position="906"/>
        <end position="926"/>
    </location>
</feature>
<feature type="transmembrane region" description="Helical" evidence="2">
    <location>
        <begin position="201"/>
        <end position="221"/>
    </location>
</feature>
<evidence type="ECO:0000256" key="1">
    <source>
        <dbReference type="SAM" id="MobiDB-lite"/>
    </source>
</evidence>
<dbReference type="InParanoid" id="A0A2R5GFZ5"/>
<keyword evidence="2" id="KW-1133">Transmembrane helix</keyword>
<evidence type="ECO:0000259" key="3">
    <source>
        <dbReference type="Pfam" id="PF25474"/>
    </source>
</evidence>
<feature type="region of interest" description="Disordered" evidence="1">
    <location>
        <begin position="1291"/>
        <end position="1321"/>
    </location>
</feature>
<dbReference type="PANTHER" id="PTHR31600">
    <property type="entry name" value="TINY MACROCYSTS PROTEIN B-RELATED"/>
    <property type="match status" value="1"/>
</dbReference>
<dbReference type="OrthoDB" id="297535at2759"/>
<accession>A0A2R5GFZ5</accession>
<feature type="transmembrane region" description="Helical" evidence="2">
    <location>
        <begin position="1028"/>
        <end position="1045"/>
    </location>
</feature>
<sequence>MDEEVASELMLQGDDDSYNAFDAGRFAGKDTSETSEDSWADFAEKVYSKAKQVTTGTLLLLSEDIGTSSFSTKLGIAIMCLQSISYVLAPLAYGDIAEEDKIRQFLSGIVYYSNLRNLAVQLMTYRIFMFISLGLVFCAFVVAVFVGYRKLSGANNASTWSVKILRRTASFLGGVAWMPLQEVFFYLLIVPTSVEASATSGVRALGGVLYLFFTAFVLVSVGTTYDPILTSESATACAHTRVAFLERVVMLVCAVCKTLWDVFDLWGDETLEICRMLAFFASSFVLAFLYIMYQPYYRHKINAWHAVANMILLWFNIGMLVRSLKSLILNNEKTVADFDAAVLIVLGGPLVIPLTYFLMHARIERLHQLDTFRVRNPYELELKMRIYLQENHPALQDGSEGNSRRNDSMIINELDVTDNATMFEENSLQHLWSGAITKSSQAQLQSKLSANDREERRVLRHVRHVYDSAIAQYSGSSMICMFQIHFYLCFYPNERGTILSRDPLLKARKRKPYLDLNFRLFKLSARLRESVSTGRDVVSFVASEKCEREARLYDRISCIQLLEFWKEFQSRSQDMRRIQQLSKQVFESFTKAQSAYMNLIKLQPRSSRHLNAYGSFLTDILNDKANGSKITYRADALEEERMKGAGRPGKRDTLGERLDPVLIFEINDYSSDEHASFGEISYVNNDAAYLLNSVSHKLTGRNVRDFLVPPFSTHMQTIVSSFFKEGWSPFFGRAVRTFLVSSQQHLLETSMRLAPYTSNGVDFTIFVSLSPLENISEPPAQEERWFGYFLASASHDPGRVLGANLACSQLLQRFTHLRDYEAHLRGTSLTADDIVEDYNELRNDLVAAGDTWTEIDLVTLKEQWENRIVSITCQVRTYDFEGMKLDRISIAVTIERPARRSNATTSQSESGFGPSSPGSLTSPVSPFGGQIGTRTSDELGNMGSSGNQFRFSSKSRFPSRALSSYARSSISEIGSSKAMLGNRYGSGKSASSTGTEEGAATAYLRKMLHEEMTRQHMSPMLQKLSTKYLATVSFVLLFSVIYFVIQENSFQLYADEISFLNRAGFRRFTSVSLAYCVHGLYLINQGVQLPAGITEDALRAELSLQATTLKTIERESISYRSKGDSVSEAYTAAHTELLELKLGETEESIQSLFEATSLLVSVANQMAQQDLSAFTLDNPDVYLLLNQVNGPTSYLQDLNRTTFEYMTIAESRISEMVPIFLVAVTLALVLQVSLLLAFIAPLILMIERNKIEVLQVLRSIPPYSVGTITSKCKSRLQDFHDVSHEALAAQFGKQSQKEGKASRRKKMKSSSGTSRGQGEASMPWGTLARLSLPGNMALIFYALNFEVGFFANMEYFMHVPISVNLGGLRRATLRLVKHTLLMFFAGTQFQKDPYFSVSNSNVTSVMQMFQDVNDGLFNGRGNSAGLLHYAATEPDQVELILENGCHRWRQLENKPTVEDCDAFMHGVMRGGLSAASFQFLEGLKTLVDEYNGDSKIEAFTDADVSELLELEEDYLQNQFTTSVIIYVEGVTSSLLSGKAKRNAILAIFIILTSVLYVFVVRDVLRTLDQTLRRTRRLLLMVPEELFGRLPILKDFVQREFKKNRI</sequence>
<feature type="region of interest" description="Disordered" evidence="1">
    <location>
        <begin position="898"/>
        <end position="952"/>
    </location>
</feature>
<feature type="transmembrane region" description="Helical" evidence="2">
    <location>
        <begin position="169"/>
        <end position="189"/>
    </location>
</feature>
<proteinExistence type="predicted"/>
<dbReference type="InterPro" id="IPR057352">
    <property type="entry name" value="TPR_TmcB/C"/>
</dbReference>
<feature type="domain" description="TmcB/TmcC TPR repeats" evidence="3">
    <location>
        <begin position="526"/>
        <end position="642"/>
    </location>
</feature>